<evidence type="ECO:0000256" key="3">
    <source>
        <dbReference type="ARBA" id="ARBA00023242"/>
    </source>
</evidence>
<proteinExistence type="inferred from homology"/>
<reference evidence="7 8" key="1">
    <citation type="journal article" date="2021" name="Sci. Rep.">
        <title>The genome of the diatom Chaetoceros tenuissimus carries an ancient integrated fragment of an extant virus.</title>
        <authorList>
            <person name="Hongo Y."/>
            <person name="Kimura K."/>
            <person name="Takaki Y."/>
            <person name="Yoshida Y."/>
            <person name="Baba S."/>
            <person name="Kobayashi G."/>
            <person name="Nagasaki K."/>
            <person name="Hano T."/>
            <person name="Tomaru Y."/>
        </authorList>
    </citation>
    <scope>NUCLEOTIDE SEQUENCE [LARGE SCALE GENOMIC DNA]</scope>
    <source>
        <strain evidence="7 8">NIES-3715</strain>
    </source>
</reference>
<dbReference type="InterPro" id="IPR036390">
    <property type="entry name" value="WH_DNA-bd_sf"/>
</dbReference>
<dbReference type="AlphaFoldDB" id="A0AAD3H022"/>
<feature type="region of interest" description="Disordered" evidence="5">
    <location>
        <begin position="122"/>
        <end position="159"/>
    </location>
</feature>
<feature type="compositionally biased region" description="Polar residues" evidence="5">
    <location>
        <begin position="87"/>
        <end position="96"/>
    </location>
</feature>
<name>A0AAD3H022_9STRA</name>
<keyword evidence="8" id="KW-1185">Reference proteome</keyword>
<gene>
    <name evidence="7" type="ORF">CTEN210_01627</name>
</gene>
<keyword evidence="2" id="KW-0238">DNA-binding</keyword>
<feature type="compositionally biased region" description="Basic and acidic residues" evidence="5">
    <location>
        <begin position="122"/>
        <end position="143"/>
    </location>
</feature>
<feature type="region of interest" description="Disordered" evidence="5">
    <location>
        <begin position="281"/>
        <end position="302"/>
    </location>
</feature>
<organism evidence="7 8">
    <name type="scientific">Chaetoceros tenuissimus</name>
    <dbReference type="NCBI Taxonomy" id="426638"/>
    <lineage>
        <taxon>Eukaryota</taxon>
        <taxon>Sar</taxon>
        <taxon>Stramenopiles</taxon>
        <taxon>Ochrophyta</taxon>
        <taxon>Bacillariophyta</taxon>
        <taxon>Coscinodiscophyceae</taxon>
        <taxon>Chaetocerotophycidae</taxon>
        <taxon>Chaetocerotales</taxon>
        <taxon>Chaetocerotaceae</taxon>
        <taxon>Chaetoceros</taxon>
    </lineage>
</organism>
<dbReference type="InterPro" id="IPR000232">
    <property type="entry name" value="HSF_DNA-bd"/>
</dbReference>
<dbReference type="SMART" id="SM00415">
    <property type="entry name" value="HSF"/>
    <property type="match status" value="1"/>
</dbReference>
<evidence type="ECO:0000259" key="6">
    <source>
        <dbReference type="SMART" id="SM00415"/>
    </source>
</evidence>
<evidence type="ECO:0000256" key="4">
    <source>
        <dbReference type="RuleBase" id="RU004020"/>
    </source>
</evidence>
<feature type="region of interest" description="Disordered" evidence="5">
    <location>
        <begin position="824"/>
        <end position="881"/>
    </location>
</feature>
<feature type="region of interest" description="Disordered" evidence="5">
    <location>
        <begin position="1"/>
        <end position="96"/>
    </location>
</feature>
<accession>A0AAD3H022</accession>
<feature type="compositionally biased region" description="Basic and acidic residues" evidence="5">
    <location>
        <begin position="856"/>
        <end position="881"/>
    </location>
</feature>
<evidence type="ECO:0000256" key="1">
    <source>
        <dbReference type="ARBA" id="ARBA00004123"/>
    </source>
</evidence>
<comment type="caution">
    <text evidence="7">The sequence shown here is derived from an EMBL/GenBank/DDBJ whole genome shotgun (WGS) entry which is preliminary data.</text>
</comment>
<dbReference type="EMBL" id="BLLK01000020">
    <property type="protein sequence ID" value="GFH45153.1"/>
    <property type="molecule type" value="Genomic_DNA"/>
</dbReference>
<dbReference type="Proteomes" id="UP001054902">
    <property type="component" value="Unassembled WGS sequence"/>
</dbReference>
<keyword evidence="3" id="KW-0539">Nucleus</keyword>
<feature type="compositionally biased region" description="Polar residues" evidence="5">
    <location>
        <begin position="824"/>
        <end position="848"/>
    </location>
</feature>
<evidence type="ECO:0000256" key="5">
    <source>
        <dbReference type="SAM" id="MobiDB-lite"/>
    </source>
</evidence>
<dbReference type="PANTHER" id="PTHR10015:SF206">
    <property type="entry name" value="HSF-TYPE DNA-BINDING DOMAIN-CONTAINING PROTEIN"/>
    <property type="match status" value="1"/>
</dbReference>
<dbReference type="GO" id="GO:0043565">
    <property type="term" value="F:sequence-specific DNA binding"/>
    <property type="evidence" value="ECO:0007669"/>
    <property type="project" value="InterPro"/>
</dbReference>
<evidence type="ECO:0000313" key="8">
    <source>
        <dbReference type="Proteomes" id="UP001054902"/>
    </source>
</evidence>
<dbReference type="Pfam" id="PF00447">
    <property type="entry name" value="HSF_DNA-bind"/>
    <property type="match status" value="1"/>
</dbReference>
<dbReference type="GO" id="GO:0005634">
    <property type="term" value="C:nucleus"/>
    <property type="evidence" value="ECO:0007669"/>
    <property type="project" value="UniProtKB-SubCell"/>
</dbReference>
<feature type="compositionally biased region" description="Polar residues" evidence="5">
    <location>
        <begin position="48"/>
        <end position="71"/>
    </location>
</feature>
<comment type="subcellular location">
    <subcellularLocation>
        <location evidence="1">Nucleus</location>
    </subcellularLocation>
</comment>
<feature type="compositionally biased region" description="Basic and acidic residues" evidence="5">
    <location>
        <begin position="283"/>
        <end position="297"/>
    </location>
</feature>
<evidence type="ECO:0000256" key="2">
    <source>
        <dbReference type="ARBA" id="ARBA00023125"/>
    </source>
</evidence>
<dbReference type="InterPro" id="IPR036388">
    <property type="entry name" value="WH-like_DNA-bd_sf"/>
</dbReference>
<dbReference type="PANTHER" id="PTHR10015">
    <property type="entry name" value="HEAT SHOCK TRANSCRIPTION FACTOR"/>
    <property type="match status" value="1"/>
</dbReference>
<sequence length="881" mass="98721">MEENHHLNEDENHHIERGGAVGPALQEHQQQHEQEQEEAPPPAPPPFTNHTIAQEQSSAYRYESLSQSKSENTMKKTLVLAGDHQQEPQGQLLPSNSFPYFHLTEVDSPEFVRKISNTAKEVNKNHERKREPEAQKRHFSSIEEKEEEEQSESSYRRTRKISNKEKAFDVAFTAESSIHSLPPAASNNHIKNILTMNESRSFFTADEERRKLHDESSMIPSSSNIASLLVGESTSRANTHHILSPRRKERKDEEMPFLHLRGYADTLPANKNLVHSCNTGLAERNEHSSEKQSRSFDPDPSLQVFDAQQTSKKNLFREYPSMSSGPFHSYYTTSDEDRGKQIASLQFNNAESHDKNISIAKQVSSNKKTDIDPSQMMLLLQGGENTFSLSTKNNSPQEASPCKLKSHEDMNKLIGAFFSSDDITFNVSGGKQEPKKDIVTYKFPLKLYFMVASGHFENIIKWTSKGKAFQITNKDKFVMEVLPLVFRKAAKFSSFHRKLNRWKFEKVQKEMNTWMHPLFQQDRPDLCRKICATNSTLEQYISVQDLMMRNQGNASVQQQGKNHQQEEVLVAPVTRNDVPSFPYYYPLTLFQNNLGSTQNFSIQNMQSFVYNPNQYMLLPTNLQQQGQQAPVAIGGMQQQQGLSNLPMSNQHSQMTRLGMTAGANRLEGSMLHNQIPSTYAGAATAPTSDASTINSSGGIVAFNIMTRNDSSFANSNSGYMNNFDDKFSNLKKEGIHHTGQVSISSCRDTMTAQNYLPLPPNSQNRPNLSATNQQIVANTGNLMQQTPNEAYASSVAPFGTNLVSSNKPSISGFSSSALGSESQIFNSGLGSESSGMEPQQSIKPTTGGDSLYFSRDPIESRALEEGPDNKIDETTAHLEGQ</sequence>
<evidence type="ECO:0000313" key="7">
    <source>
        <dbReference type="EMBL" id="GFH45153.1"/>
    </source>
</evidence>
<feature type="compositionally biased region" description="Basic and acidic residues" evidence="5">
    <location>
        <begin position="1"/>
        <end position="17"/>
    </location>
</feature>
<comment type="similarity">
    <text evidence="4">Belongs to the HSF family.</text>
</comment>
<protein>
    <recommendedName>
        <fullName evidence="6">HSF-type DNA-binding domain-containing protein</fullName>
    </recommendedName>
</protein>
<dbReference type="GO" id="GO:0003700">
    <property type="term" value="F:DNA-binding transcription factor activity"/>
    <property type="evidence" value="ECO:0007669"/>
    <property type="project" value="InterPro"/>
</dbReference>
<dbReference type="SUPFAM" id="SSF46785">
    <property type="entry name" value="Winged helix' DNA-binding domain"/>
    <property type="match status" value="1"/>
</dbReference>
<feature type="domain" description="HSF-type DNA-binding" evidence="6">
    <location>
        <begin position="439"/>
        <end position="533"/>
    </location>
</feature>
<dbReference type="Gene3D" id="1.10.10.10">
    <property type="entry name" value="Winged helix-like DNA-binding domain superfamily/Winged helix DNA-binding domain"/>
    <property type="match status" value="1"/>
</dbReference>